<dbReference type="InterPro" id="IPR029039">
    <property type="entry name" value="Flavoprotein-like_sf"/>
</dbReference>
<dbReference type="GO" id="GO:0009055">
    <property type="term" value="F:electron transfer activity"/>
    <property type="evidence" value="ECO:0007669"/>
    <property type="project" value="InterPro"/>
</dbReference>
<dbReference type="GO" id="GO:0016627">
    <property type="term" value="F:oxidoreductase activity, acting on the CH-CH group of donors"/>
    <property type="evidence" value="ECO:0007669"/>
    <property type="project" value="TreeGrafter"/>
</dbReference>
<comment type="caution">
    <text evidence="3">The sequence shown here is derived from an EMBL/GenBank/DDBJ whole genome shotgun (WGS) entry which is preliminary data.</text>
</comment>
<evidence type="ECO:0000259" key="2">
    <source>
        <dbReference type="PROSITE" id="PS50902"/>
    </source>
</evidence>
<feature type="domain" description="Flavodoxin-like" evidence="2">
    <location>
        <begin position="4"/>
        <end position="136"/>
    </location>
</feature>
<keyword evidence="1" id="KW-0560">Oxidoreductase</keyword>
<dbReference type="Pfam" id="PF12724">
    <property type="entry name" value="Flavodoxin_5"/>
    <property type="match status" value="1"/>
</dbReference>
<dbReference type="InterPro" id="IPR001226">
    <property type="entry name" value="Flavodoxin_CS"/>
</dbReference>
<dbReference type="InterPro" id="IPR052019">
    <property type="entry name" value="F420H2_bilvrd_red/Heme_oxyg"/>
</dbReference>
<evidence type="ECO:0000313" key="3">
    <source>
        <dbReference type="EMBL" id="MBZ2166502.1"/>
    </source>
</evidence>
<dbReference type="GO" id="GO:0005829">
    <property type="term" value="C:cytosol"/>
    <property type="evidence" value="ECO:0007669"/>
    <property type="project" value="TreeGrafter"/>
</dbReference>
<dbReference type="Gene3D" id="2.30.110.10">
    <property type="entry name" value="Electron Transport, Fmn-binding Protein, Chain A"/>
    <property type="match status" value="1"/>
</dbReference>
<reference evidence="4" key="1">
    <citation type="journal article" date="2022" name="Microbiol. Resour. Announc.">
        <title>Draft Genome Sequence of a Methanogenic Archaeon from West Spitsbergen Permafrost.</title>
        <authorList>
            <person name="Trubitsyn V."/>
            <person name="Rivkina E."/>
            <person name="Shcherbakova V."/>
        </authorList>
    </citation>
    <scope>NUCLEOTIDE SEQUENCE [LARGE SCALE GENOMIC DNA]</scope>
    <source>
        <strain evidence="4">VT</strain>
    </source>
</reference>
<gene>
    <name evidence="3" type="ORF">K8N75_10685</name>
</gene>
<dbReference type="Proteomes" id="UP000825933">
    <property type="component" value="Unassembled WGS sequence"/>
</dbReference>
<proteinExistence type="predicted"/>
<name>A0A8T5UR75_9EURY</name>
<dbReference type="RefSeq" id="WP_223792052.1">
    <property type="nucleotide sequence ID" value="NZ_JAIOUQ010000013.1"/>
</dbReference>
<keyword evidence="4" id="KW-1185">Reference proteome</keyword>
<dbReference type="SUPFAM" id="SSF50475">
    <property type="entry name" value="FMN-binding split barrel"/>
    <property type="match status" value="1"/>
</dbReference>
<dbReference type="EMBL" id="JAIOUQ010000013">
    <property type="protein sequence ID" value="MBZ2166502.1"/>
    <property type="molecule type" value="Genomic_DNA"/>
</dbReference>
<dbReference type="PANTHER" id="PTHR35176:SF6">
    <property type="entry name" value="HEME OXYGENASE HI_0854-RELATED"/>
    <property type="match status" value="1"/>
</dbReference>
<dbReference type="SUPFAM" id="SSF52218">
    <property type="entry name" value="Flavoproteins"/>
    <property type="match status" value="1"/>
</dbReference>
<evidence type="ECO:0000313" key="4">
    <source>
        <dbReference type="Proteomes" id="UP000825933"/>
    </source>
</evidence>
<dbReference type="GO" id="GO:0010181">
    <property type="term" value="F:FMN binding"/>
    <property type="evidence" value="ECO:0007669"/>
    <property type="project" value="InterPro"/>
</dbReference>
<dbReference type="PANTHER" id="PTHR35176">
    <property type="entry name" value="HEME OXYGENASE HI_0854-RELATED"/>
    <property type="match status" value="1"/>
</dbReference>
<dbReference type="InterPro" id="IPR011576">
    <property type="entry name" value="Pyridox_Oxase_N"/>
</dbReference>
<sequence>MIKTLVIYNSKYGTTRDMARIISLITGPAIYSTVDEFKKEYIDFDFIVIGTPIYSEKIDPSIKKFAEKNREWLKNKPLSLFCTCLDKNGGLERLTELQNLIGVRALSLKAIGGKLIVEDLDQEDQEQLKIFLDRVNLPMEDMDFYNQDEVVKYSLKLKSIKEKLMAPVKSEELKTAVEEFLTTHNTCTLTTGHNKTVRSTPIEYNYKDGNIYIVSEGGEKFANLLYNKNVSVAVYEDYTTMNNLKGMQITGEASIIGNESQEYIDILTWKGLNADAIKSLPVNMNMIKIKLIKVEFLNSKFKSQGADAKQIYKFE</sequence>
<dbReference type="InterPro" id="IPR008254">
    <property type="entry name" value="Flavodoxin/NO_synth"/>
</dbReference>
<organism evidence="3 4">
    <name type="scientific">Methanobacterium spitsbergense</name>
    <dbReference type="NCBI Taxonomy" id="2874285"/>
    <lineage>
        <taxon>Archaea</taxon>
        <taxon>Methanobacteriati</taxon>
        <taxon>Methanobacteriota</taxon>
        <taxon>Methanomada group</taxon>
        <taxon>Methanobacteria</taxon>
        <taxon>Methanobacteriales</taxon>
        <taxon>Methanobacteriaceae</taxon>
        <taxon>Methanobacterium</taxon>
    </lineage>
</organism>
<dbReference type="Pfam" id="PF01243">
    <property type="entry name" value="PNPOx_N"/>
    <property type="match status" value="1"/>
</dbReference>
<dbReference type="AlphaFoldDB" id="A0A8T5UR75"/>
<dbReference type="InterPro" id="IPR012349">
    <property type="entry name" value="Split_barrel_FMN-bd"/>
</dbReference>
<accession>A0A8T5UR75</accession>
<dbReference type="Gene3D" id="3.40.50.360">
    <property type="match status" value="1"/>
</dbReference>
<dbReference type="GO" id="GO:0070967">
    <property type="term" value="F:coenzyme F420 binding"/>
    <property type="evidence" value="ECO:0007669"/>
    <property type="project" value="TreeGrafter"/>
</dbReference>
<dbReference type="PROSITE" id="PS00201">
    <property type="entry name" value="FLAVODOXIN"/>
    <property type="match status" value="1"/>
</dbReference>
<dbReference type="InterPro" id="IPR026816">
    <property type="entry name" value="Flavodoxin_dom"/>
</dbReference>
<evidence type="ECO:0000256" key="1">
    <source>
        <dbReference type="ARBA" id="ARBA00023002"/>
    </source>
</evidence>
<protein>
    <submittedName>
        <fullName evidence="3">Flavodoxin domain-containing protein</fullName>
    </submittedName>
</protein>
<dbReference type="PROSITE" id="PS50902">
    <property type="entry name" value="FLAVODOXIN_LIKE"/>
    <property type="match status" value="1"/>
</dbReference>